<evidence type="ECO:0000256" key="8">
    <source>
        <dbReference type="ARBA" id="ARBA00024069"/>
    </source>
</evidence>
<evidence type="ECO:0000313" key="14">
    <source>
        <dbReference type="Proteomes" id="UP001059985"/>
    </source>
</evidence>
<dbReference type="GO" id="GO:0005737">
    <property type="term" value="C:cytoplasm"/>
    <property type="evidence" value="ECO:0007669"/>
    <property type="project" value="UniProtKB-SubCell"/>
</dbReference>
<comment type="subunit">
    <text evidence="9 10">Homodimer. Probably interacts with PlsY.</text>
</comment>
<comment type="catalytic activity">
    <reaction evidence="1 10">
        <text>a fatty acyl-[ACP] + phosphate = an acyl phosphate + holo-[ACP]</text>
        <dbReference type="Rhea" id="RHEA:42292"/>
        <dbReference type="Rhea" id="RHEA-COMP:9685"/>
        <dbReference type="Rhea" id="RHEA-COMP:14125"/>
        <dbReference type="ChEBI" id="CHEBI:43474"/>
        <dbReference type="ChEBI" id="CHEBI:59918"/>
        <dbReference type="ChEBI" id="CHEBI:64479"/>
        <dbReference type="ChEBI" id="CHEBI:138651"/>
        <dbReference type="EC" id="2.3.1.274"/>
    </reaction>
</comment>
<comment type="subcellular location">
    <subcellularLocation>
        <location evidence="10">Cytoplasm</location>
    </subcellularLocation>
    <text evidence="10">Associated with the membrane possibly through PlsY.</text>
</comment>
<comment type="pathway">
    <text evidence="10">Lipid metabolism; phospholipid metabolism.</text>
</comment>
<dbReference type="PANTHER" id="PTHR30100">
    <property type="entry name" value="FATTY ACID/PHOSPHOLIPID SYNTHESIS PROTEIN PLSX"/>
    <property type="match status" value="1"/>
</dbReference>
<keyword evidence="6 10" id="KW-0594">Phospholipid biosynthesis</keyword>
<dbReference type="Pfam" id="PF02504">
    <property type="entry name" value="FA_synthesis"/>
    <property type="match status" value="1"/>
</dbReference>
<dbReference type="EMBL" id="CP089286">
    <property type="protein sequence ID" value="UTO55531.1"/>
    <property type="molecule type" value="Genomic_DNA"/>
</dbReference>
<evidence type="ECO:0000256" key="4">
    <source>
        <dbReference type="ARBA" id="ARBA00022679"/>
    </source>
</evidence>
<evidence type="ECO:0000256" key="5">
    <source>
        <dbReference type="ARBA" id="ARBA00023098"/>
    </source>
</evidence>
<evidence type="ECO:0000256" key="3">
    <source>
        <dbReference type="ARBA" id="ARBA00022516"/>
    </source>
</evidence>
<dbReference type="Proteomes" id="UP001059985">
    <property type="component" value="Chromosome"/>
</dbReference>
<sequence length="341" mass="37209">MINIPIALDAMGGDFAPESIIKGADFALSSLICSDNYKVHFSIYGQEDKVMPILLKYKKLRENSTFIHVEDVVLASDKPSFAVRHRKQSSMARAIDDVKKGIVSGAISSGNTGALMAISRFILGTLPNIDRPAITTALPSIDKDFVLLDLGANVECNADSLFQFAVMGNAFAKAVLNRKNPRVALLNVGHEEIKGTDTIREAFSLLKKFESGINFCGYVEANDVLKGDIDVVVVDGFSGNVMLKIMESLSENIFTLLKKSIDYSLATRFAGLLLKFQLKKEFYRFNPKIRNGAMLLGLNGVIVKSHGNADSIAFAHAIRVAVNAIYNNINVKIASELNSVE</sequence>
<evidence type="ECO:0000256" key="1">
    <source>
        <dbReference type="ARBA" id="ARBA00001232"/>
    </source>
</evidence>
<keyword evidence="2 10" id="KW-0963">Cytoplasm</keyword>
<reference evidence="11" key="1">
    <citation type="journal article" date="2022" name="Microorganisms">
        <title>Assembly and Comparison of Ca. Neoehrlichia mikurensis Genomes.</title>
        <authorList>
            <person name="Azagi T."/>
            <person name="Dirks R.P."/>
            <person name="Yebra-Pimentel E.S."/>
            <person name="Schaap P.J."/>
            <person name="Koehorst J.J."/>
            <person name="Esser H.J."/>
            <person name="Sprong H."/>
        </authorList>
    </citation>
    <scope>NUCLEOTIDE SEQUENCE</scope>
    <source>
        <strain evidence="12">18-2804</strain>
        <strain evidence="11">18-2837</strain>
    </source>
</reference>
<dbReference type="EC" id="2.3.1.274" evidence="8 10"/>
<comment type="function">
    <text evidence="10">Catalyzes the reversible formation of acyl-phosphate (acyl-PO(4)) from acyl-[acyl-carrier-protein] (acyl-ACP). This enzyme utilizes acyl-ACP as fatty acyl donor, but not acyl-CoA.</text>
</comment>
<dbReference type="NCBIfam" id="TIGR00182">
    <property type="entry name" value="plsX"/>
    <property type="match status" value="1"/>
</dbReference>
<proteinExistence type="inferred from homology"/>
<keyword evidence="4 10" id="KW-0808">Transferase</keyword>
<dbReference type="InterPro" id="IPR012281">
    <property type="entry name" value="Phospholipid_synth_PlsX-like"/>
</dbReference>
<keyword evidence="3 10" id="KW-0444">Lipid biosynthesis</keyword>
<keyword evidence="7 10" id="KW-1208">Phospholipid metabolism</keyword>
<evidence type="ECO:0000256" key="9">
    <source>
        <dbReference type="ARBA" id="ARBA00046608"/>
    </source>
</evidence>
<comment type="similarity">
    <text evidence="10">Belongs to the PlsX family.</text>
</comment>
<keyword evidence="14" id="KW-1185">Reference proteome</keyword>
<dbReference type="GO" id="GO:0008654">
    <property type="term" value="P:phospholipid biosynthetic process"/>
    <property type="evidence" value="ECO:0007669"/>
    <property type="project" value="UniProtKB-KW"/>
</dbReference>
<dbReference type="AlphaFoldDB" id="A0A9Q9BXJ0"/>
<dbReference type="HAMAP" id="MF_00019">
    <property type="entry name" value="PlsX"/>
    <property type="match status" value="1"/>
</dbReference>
<dbReference type="PANTHER" id="PTHR30100:SF1">
    <property type="entry name" value="PHOSPHATE ACYLTRANSFERASE"/>
    <property type="match status" value="1"/>
</dbReference>
<protein>
    <recommendedName>
        <fullName evidence="8 10">Phosphate acyltransferase</fullName>
        <ecNumber evidence="8 10">2.3.1.274</ecNumber>
    </recommendedName>
    <alternativeName>
        <fullName evidence="10">Acyl-ACP phosphotransacylase</fullName>
    </alternativeName>
    <alternativeName>
        <fullName evidence="10">Acyl-[acyl-carrier-protein]--phosphate acyltransferase</fullName>
    </alternativeName>
    <alternativeName>
        <fullName evidence="10">Phosphate-acyl-ACP acyltransferase</fullName>
    </alternativeName>
</protein>
<dbReference type="EMBL" id="CP089285">
    <property type="protein sequence ID" value="UTO56452.1"/>
    <property type="molecule type" value="Genomic_DNA"/>
</dbReference>
<gene>
    <name evidence="10 11" type="primary">plsX</name>
    <name evidence="12" type="ORF">LUA81_00320</name>
    <name evidence="11" type="ORF">LUA82_00320</name>
</gene>
<dbReference type="InterPro" id="IPR003664">
    <property type="entry name" value="FA_synthesis"/>
</dbReference>
<dbReference type="Proteomes" id="UP001059822">
    <property type="component" value="Chromosome"/>
</dbReference>
<keyword evidence="5 10" id="KW-0443">Lipid metabolism</keyword>
<dbReference type="PIRSF" id="PIRSF002465">
    <property type="entry name" value="Phsphlp_syn_PlsX"/>
    <property type="match status" value="1"/>
</dbReference>
<accession>A0A9Q9BXJ0</accession>
<evidence type="ECO:0000256" key="6">
    <source>
        <dbReference type="ARBA" id="ARBA00023209"/>
    </source>
</evidence>
<evidence type="ECO:0000256" key="7">
    <source>
        <dbReference type="ARBA" id="ARBA00023264"/>
    </source>
</evidence>
<evidence type="ECO:0000256" key="2">
    <source>
        <dbReference type="ARBA" id="ARBA00022490"/>
    </source>
</evidence>
<evidence type="ECO:0000256" key="10">
    <source>
        <dbReference type="HAMAP-Rule" id="MF_00019"/>
    </source>
</evidence>
<dbReference type="GO" id="GO:0006633">
    <property type="term" value="P:fatty acid biosynthetic process"/>
    <property type="evidence" value="ECO:0007669"/>
    <property type="project" value="UniProtKB-UniRule"/>
</dbReference>
<name>A0A9Q9BXJ0_9RICK</name>
<evidence type="ECO:0000313" key="13">
    <source>
        <dbReference type="Proteomes" id="UP001059822"/>
    </source>
</evidence>
<dbReference type="GO" id="GO:0043811">
    <property type="term" value="F:phosphate:acyl-[acyl carrier protein] acyltransferase activity"/>
    <property type="evidence" value="ECO:0007669"/>
    <property type="project" value="UniProtKB-UniRule"/>
</dbReference>
<organism evidence="11 13">
    <name type="scientific">Neoehrlichia mikurensis</name>
    <dbReference type="NCBI Taxonomy" id="89586"/>
    <lineage>
        <taxon>Bacteria</taxon>
        <taxon>Pseudomonadati</taxon>
        <taxon>Pseudomonadota</taxon>
        <taxon>Alphaproteobacteria</taxon>
        <taxon>Rickettsiales</taxon>
        <taxon>Anaplasmataceae</taxon>
        <taxon>Candidatus Neoehrlichia</taxon>
    </lineage>
</organism>
<keyword evidence="11" id="KW-0012">Acyltransferase</keyword>
<evidence type="ECO:0000313" key="11">
    <source>
        <dbReference type="EMBL" id="UTO55531.1"/>
    </source>
</evidence>
<evidence type="ECO:0000313" key="12">
    <source>
        <dbReference type="EMBL" id="UTO56452.1"/>
    </source>
</evidence>